<dbReference type="GO" id="GO:0005886">
    <property type="term" value="C:plasma membrane"/>
    <property type="evidence" value="ECO:0007669"/>
    <property type="project" value="TreeGrafter"/>
</dbReference>
<proteinExistence type="predicted"/>
<dbReference type="STRING" id="307972.A0A2G8K543"/>
<organism evidence="5 6">
    <name type="scientific">Stichopus japonicus</name>
    <name type="common">Sea cucumber</name>
    <dbReference type="NCBI Taxonomy" id="307972"/>
    <lineage>
        <taxon>Eukaryota</taxon>
        <taxon>Metazoa</taxon>
        <taxon>Echinodermata</taxon>
        <taxon>Eleutherozoa</taxon>
        <taxon>Echinozoa</taxon>
        <taxon>Holothuroidea</taxon>
        <taxon>Aspidochirotacea</taxon>
        <taxon>Aspidochirotida</taxon>
        <taxon>Stichopodidae</taxon>
        <taxon>Apostichopus</taxon>
    </lineage>
</organism>
<dbReference type="PANTHER" id="PTHR46021:SF2">
    <property type="entry name" value="ARF-GAP WITH DUAL PH DOMAIN-CONTAINING PROTEIN 1"/>
    <property type="match status" value="1"/>
</dbReference>
<evidence type="ECO:0008006" key="7">
    <source>
        <dbReference type="Google" id="ProtNLM"/>
    </source>
</evidence>
<dbReference type="SUPFAM" id="SSF57863">
    <property type="entry name" value="ArfGap/RecO-like zinc finger"/>
    <property type="match status" value="1"/>
</dbReference>
<feature type="domain" description="Arf-GAP" evidence="4">
    <location>
        <begin position="15"/>
        <end position="90"/>
    </location>
</feature>
<dbReference type="SUPFAM" id="SSF50729">
    <property type="entry name" value="PH domain-like"/>
    <property type="match status" value="2"/>
</dbReference>
<keyword evidence="1" id="KW-0863">Zinc-finger</keyword>
<evidence type="ECO:0000259" key="4">
    <source>
        <dbReference type="PROSITE" id="PS50115"/>
    </source>
</evidence>
<evidence type="ECO:0000256" key="2">
    <source>
        <dbReference type="SAM" id="MobiDB-lite"/>
    </source>
</evidence>
<evidence type="ECO:0000256" key="1">
    <source>
        <dbReference type="PROSITE-ProRule" id="PRU00288"/>
    </source>
</evidence>
<feature type="compositionally biased region" description="Polar residues" evidence="2">
    <location>
        <begin position="444"/>
        <end position="453"/>
    </location>
</feature>
<dbReference type="InterPro" id="IPR001849">
    <property type="entry name" value="PH_domain"/>
</dbReference>
<dbReference type="InterPro" id="IPR037278">
    <property type="entry name" value="ARFGAP/RecO"/>
</dbReference>
<keyword evidence="6" id="KW-1185">Reference proteome</keyword>
<dbReference type="GO" id="GO:0005096">
    <property type="term" value="F:GTPase activator activity"/>
    <property type="evidence" value="ECO:0007669"/>
    <property type="project" value="InterPro"/>
</dbReference>
<evidence type="ECO:0000313" key="5">
    <source>
        <dbReference type="EMBL" id="PIK43140.1"/>
    </source>
</evidence>
<dbReference type="PROSITE" id="PS50115">
    <property type="entry name" value="ARFGAP"/>
    <property type="match status" value="1"/>
</dbReference>
<dbReference type="GO" id="GO:0005737">
    <property type="term" value="C:cytoplasm"/>
    <property type="evidence" value="ECO:0007669"/>
    <property type="project" value="TreeGrafter"/>
</dbReference>
<name>A0A2G8K543_STIJA</name>
<comment type="caution">
    <text evidence="5">The sequence shown here is derived from an EMBL/GenBank/DDBJ whole genome shotgun (WGS) entry which is preliminary data.</text>
</comment>
<dbReference type="InterPro" id="IPR052589">
    <property type="entry name" value="Arf-GAP_dual-PH_domain"/>
</dbReference>
<dbReference type="Gene3D" id="2.30.29.30">
    <property type="entry name" value="Pleckstrin-homology domain (PH domain)/Phosphotyrosine-binding domain (PTB)"/>
    <property type="match status" value="2"/>
</dbReference>
<sequence>MATTSEEPTNLKFVTSQIKALRLLPGNKQCADCQECLCPQCSMKEPHWISEELEIIVCSECKSIHEGVTETTFRSLQVASEWTAESIQLIGVEFLTYSKVDLFEQFVNYIHDILCAACDISAQLHTRHFEPSDGKSNISQTTVILTFAIRVNCHQLSGSPQDVSLRFREHWIKSKYIKKLFKQRGNPPRYLWGTKTGYLWKRGRDDSLFMRRWFVLDVENTPILKYYSDANEENLKGEIPLMSLDLCLTRETKMENPNAMQIFCPEDRNTTRVIYLYSDTPKELVEWYQTIRIRKYHQICKRMPDLSISMVLQRLGNDILHEGHLSKTGKKGTETYRKRWFVLHGRKLHYFKEALDANPKGTISLDGEGISVILTGQRDRLGFHFKLKTPERIYPLIAEDEQQRELWIKAIHQSCYQDQILASRLADKASTLPIRLNRDPTEPTPTRSNTTPAPSHVTPKVQEESNSDSDSMEELVSGLNYVYLQNGSILANETWDAEHGLMVKGEVLMLKISPGGLTFESDSSDITVTVQKVDLIDISRSQEFGDVSLMVKCSGSPAPPVVSLPMRIELYHCAILSSKENVKPVLWFNKDSTWSRLTIEEDDKISCEVLEHTYCISTKYFGSLAASLEGESVLGKRMRCAAFCKFEENSENLDVIVYIFNNHVSEFMWKMINVNEVSNNHSTLLDISNEFSLLKENKDLTLSIETIQGLQLMPGNFTSLKIPFAEVWSKSFVSYHIELIQTGKVGLCKIIVAQEQPVNGNSSAVLNLKNTSELDFGSRAVGKLERQLTPHAIAVAPPVPDRLPEGTAPTLSS</sequence>
<protein>
    <recommendedName>
        <fullName evidence="7">Arf-GAP with Rho-GAP domain, ANK repeat and PH domain-containing protein 1</fullName>
    </recommendedName>
</protein>
<dbReference type="InterPro" id="IPR038508">
    <property type="entry name" value="ArfGAP_dom_sf"/>
</dbReference>
<dbReference type="InterPro" id="IPR001164">
    <property type="entry name" value="ArfGAP_dom"/>
</dbReference>
<dbReference type="InterPro" id="IPR011993">
    <property type="entry name" value="PH-like_dom_sf"/>
</dbReference>
<evidence type="ECO:0000259" key="3">
    <source>
        <dbReference type="PROSITE" id="PS50003"/>
    </source>
</evidence>
<dbReference type="Pfam" id="PF00169">
    <property type="entry name" value="PH"/>
    <property type="match status" value="2"/>
</dbReference>
<dbReference type="SMART" id="SM00233">
    <property type="entry name" value="PH"/>
    <property type="match status" value="2"/>
</dbReference>
<dbReference type="OrthoDB" id="10266696at2759"/>
<dbReference type="AlphaFoldDB" id="A0A2G8K543"/>
<feature type="domain" description="PH" evidence="3">
    <location>
        <begin position="318"/>
        <end position="416"/>
    </location>
</feature>
<dbReference type="PANTHER" id="PTHR46021">
    <property type="entry name" value="ARF-GAP WITH DUAL PH DOMAIN-CONTAINING PROTEIN 1-LIKE PROTEIN"/>
    <property type="match status" value="1"/>
</dbReference>
<keyword evidence="1" id="KW-0862">Zinc</keyword>
<dbReference type="PROSITE" id="PS50003">
    <property type="entry name" value="PH_DOMAIN"/>
    <property type="match status" value="2"/>
</dbReference>
<evidence type="ECO:0000313" key="6">
    <source>
        <dbReference type="Proteomes" id="UP000230750"/>
    </source>
</evidence>
<dbReference type="GO" id="GO:0008270">
    <property type="term" value="F:zinc ion binding"/>
    <property type="evidence" value="ECO:0007669"/>
    <property type="project" value="UniProtKB-KW"/>
</dbReference>
<reference evidence="5 6" key="1">
    <citation type="journal article" date="2017" name="PLoS Biol.">
        <title>The sea cucumber genome provides insights into morphological evolution and visceral regeneration.</title>
        <authorList>
            <person name="Zhang X."/>
            <person name="Sun L."/>
            <person name="Yuan J."/>
            <person name="Sun Y."/>
            <person name="Gao Y."/>
            <person name="Zhang L."/>
            <person name="Li S."/>
            <person name="Dai H."/>
            <person name="Hamel J.F."/>
            <person name="Liu C."/>
            <person name="Yu Y."/>
            <person name="Liu S."/>
            <person name="Lin W."/>
            <person name="Guo K."/>
            <person name="Jin S."/>
            <person name="Xu P."/>
            <person name="Storey K.B."/>
            <person name="Huan P."/>
            <person name="Zhang T."/>
            <person name="Zhou Y."/>
            <person name="Zhang J."/>
            <person name="Lin C."/>
            <person name="Li X."/>
            <person name="Xing L."/>
            <person name="Huo D."/>
            <person name="Sun M."/>
            <person name="Wang L."/>
            <person name="Mercier A."/>
            <person name="Li F."/>
            <person name="Yang H."/>
            <person name="Xiang J."/>
        </authorList>
    </citation>
    <scope>NUCLEOTIDE SEQUENCE [LARGE SCALE GENOMIC DNA]</scope>
    <source>
        <strain evidence="5">Shaxun</strain>
        <tissue evidence="5">Muscle</tissue>
    </source>
</reference>
<gene>
    <name evidence="5" type="ORF">BSL78_20013</name>
</gene>
<dbReference type="GO" id="GO:0005547">
    <property type="term" value="F:phosphatidylinositol-3,4,5-trisphosphate binding"/>
    <property type="evidence" value="ECO:0007669"/>
    <property type="project" value="TreeGrafter"/>
</dbReference>
<dbReference type="Pfam" id="PF01412">
    <property type="entry name" value="ArfGap"/>
    <property type="match status" value="1"/>
</dbReference>
<keyword evidence="1" id="KW-0479">Metal-binding</keyword>
<dbReference type="Proteomes" id="UP000230750">
    <property type="component" value="Unassembled WGS sequence"/>
</dbReference>
<feature type="domain" description="PH" evidence="3">
    <location>
        <begin position="192"/>
        <end position="296"/>
    </location>
</feature>
<feature type="region of interest" description="Disordered" evidence="2">
    <location>
        <begin position="432"/>
        <end position="470"/>
    </location>
</feature>
<accession>A0A2G8K543</accession>
<dbReference type="Gene3D" id="1.10.220.150">
    <property type="entry name" value="Arf GTPase activating protein"/>
    <property type="match status" value="1"/>
</dbReference>
<dbReference type="EMBL" id="MRZV01000872">
    <property type="protein sequence ID" value="PIK43140.1"/>
    <property type="molecule type" value="Genomic_DNA"/>
</dbReference>